<accession>A0A2R6XHU3</accession>
<dbReference type="SUPFAM" id="SSF52540">
    <property type="entry name" value="P-loop containing nucleoside triphosphate hydrolases"/>
    <property type="match status" value="1"/>
</dbReference>
<dbReference type="Gene3D" id="1.10.8.430">
    <property type="entry name" value="Helical domain of apoptotic protease-activating factors"/>
    <property type="match status" value="1"/>
</dbReference>
<dbReference type="Pfam" id="PF00931">
    <property type="entry name" value="NB-ARC"/>
    <property type="match status" value="1"/>
</dbReference>
<sequence>MALSPSFEIVESRLEEPLLHSQPLSQSIRNVTFQPQKDSVFHAAPPKVNQLTDNIYELYTPGATSRLRLDVVFFHGLQLDNTCDAHLSTWTSSDAHLSTWTSRGSKEVWPMIWLPEEFPEARILCVKYDARTTRSAEYGRLDLHNAAENLTVSLIHANVGQHPIILVGHCYGGLLIKQLCLQAHMSETLRGRNPEFLKRVKGVFFYGTPHRGSSFFENVPFSENVGVLRDASPLLDFVKDGEKVMIVHEASARYGTEFTMEREDHFSLCMPWSRSSNTYIRLTEFIQRIREDIYSYKGMRNRSDLQMVPKMAIILLRKSLLFETVRNFLGANPLVGLHGMGGVGKTTLAKMLFNDLCAEFECTCFIPGFRLRGDYKEMEDILYSSMYHHGQKIEQGKLIRDRIDPTQTRLLLVLDDIDDVHVEFLWEISSKFDCVNSRFIFTSQNKEILDRCIVNSRDQGGEACVFDVDCLSHEKSKELFMSHAFPFPTEPSPSVTEWIDKIVAKCEGLPLTLEVMGSYLKKEYNEYTWIDCLLALDKAENIANFRERLWLKLQISYDRLNPMEQEMFLDAATLFCNSTWNLQEAKTCWSVLYGFEHIRWKTLVDLSLVYAVREEDCIQMHEQMRSLGMKLGGNRIRSILTKEKSSSSSITPMNTEEVIALRLGGCMPLDASHIFQMKKLRYLDVEEELMCGEDDVIFPSSVILLRARGEVNILRLRGEVNIHDDLVPDCSFLCSLLCSLHFTDGNVHLPGCLVALDLKAPLTYLPRTVTENRDLQVLKFEDCLFERLPQTFVEFRRLRHLTFSSCKELRSLPEDFGRFSELHSLELHHCYKFEALPDSFGNLHSLKNLMMVSLHNLQKLPENFGALSKLESLKISDAHNIYSLPDSFGRLTQLRDLYLDNMSNLLALPSSFGKLSQMRRLSMVGCMMTKELPRCFGNLLNLTILDIRDCRSVKVYPGSIHVIRRLPKLRYLIVETNFPRSKSEETSYLSERQFRELWLSG</sequence>
<feature type="domain" description="Disease resistance R13L4/SHOC-2-like LRR" evidence="3">
    <location>
        <begin position="818"/>
        <end position="999"/>
    </location>
</feature>
<dbReference type="Gene3D" id="3.40.50.300">
    <property type="entry name" value="P-loop containing nucleotide triphosphate hydrolases"/>
    <property type="match status" value="1"/>
</dbReference>
<evidence type="ECO:0000259" key="2">
    <source>
        <dbReference type="Pfam" id="PF00931"/>
    </source>
</evidence>
<dbReference type="InterPro" id="IPR032675">
    <property type="entry name" value="LRR_dom_sf"/>
</dbReference>
<dbReference type="PANTHER" id="PTHR36766:SF69">
    <property type="entry name" value="DISEASE RESISTANCE PROTEIN RGA2-LIKE"/>
    <property type="match status" value="1"/>
</dbReference>
<dbReference type="SUPFAM" id="SSF53474">
    <property type="entry name" value="alpha/beta-Hydrolases"/>
    <property type="match status" value="1"/>
</dbReference>
<dbReference type="Gene3D" id="3.80.10.10">
    <property type="entry name" value="Ribonuclease Inhibitor"/>
    <property type="match status" value="2"/>
</dbReference>
<dbReference type="OrthoDB" id="1936883at2759"/>
<dbReference type="GO" id="GO:0006952">
    <property type="term" value="P:defense response"/>
    <property type="evidence" value="ECO:0007669"/>
    <property type="project" value="UniProtKB-KW"/>
</dbReference>
<proteinExistence type="predicted"/>
<dbReference type="PANTHER" id="PTHR36766">
    <property type="entry name" value="PLANT BROAD-SPECTRUM MILDEW RESISTANCE PROTEIN RPW8"/>
    <property type="match status" value="1"/>
</dbReference>
<dbReference type="EMBL" id="KZ772686">
    <property type="protein sequence ID" value="PTQ45649.1"/>
    <property type="molecule type" value="Genomic_DNA"/>
</dbReference>
<gene>
    <name evidence="4" type="ORF">MARPO_0014s0162</name>
</gene>
<name>A0A2R6XHU3_MARPO</name>
<dbReference type="Pfam" id="PF23598">
    <property type="entry name" value="LRR_14"/>
    <property type="match status" value="1"/>
</dbReference>
<dbReference type="Gene3D" id="3.40.50.1820">
    <property type="entry name" value="alpha/beta hydrolase"/>
    <property type="match status" value="1"/>
</dbReference>
<evidence type="ECO:0000313" key="5">
    <source>
        <dbReference type="Proteomes" id="UP000244005"/>
    </source>
</evidence>
<dbReference type="InterPro" id="IPR055414">
    <property type="entry name" value="LRR_R13L4/SHOC2-like"/>
</dbReference>
<dbReference type="AlphaFoldDB" id="A0A2R6XHU3"/>
<dbReference type="InterPro" id="IPR042197">
    <property type="entry name" value="Apaf_helical"/>
</dbReference>
<dbReference type="InterPro" id="IPR027417">
    <property type="entry name" value="P-loop_NTPase"/>
</dbReference>
<organism evidence="4 5">
    <name type="scientific">Marchantia polymorpha</name>
    <name type="common">Common liverwort</name>
    <name type="synonym">Marchantia aquatica</name>
    <dbReference type="NCBI Taxonomy" id="3197"/>
    <lineage>
        <taxon>Eukaryota</taxon>
        <taxon>Viridiplantae</taxon>
        <taxon>Streptophyta</taxon>
        <taxon>Embryophyta</taxon>
        <taxon>Marchantiophyta</taxon>
        <taxon>Marchantiopsida</taxon>
        <taxon>Marchantiidae</taxon>
        <taxon>Marchantiales</taxon>
        <taxon>Marchantiaceae</taxon>
        <taxon>Marchantia</taxon>
    </lineage>
</organism>
<evidence type="ECO:0000313" key="4">
    <source>
        <dbReference type="EMBL" id="PTQ45649.1"/>
    </source>
</evidence>
<dbReference type="SUPFAM" id="SSF52047">
    <property type="entry name" value="RNI-like"/>
    <property type="match status" value="1"/>
</dbReference>
<dbReference type="Proteomes" id="UP000244005">
    <property type="component" value="Unassembled WGS sequence"/>
</dbReference>
<reference evidence="5" key="1">
    <citation type="journal article" date="2017" name="Cell">
        <title>Insights into land plant evolution garnered from the Marchantia polymorpha genome.</title>
        <authorList>
            <person name="Bowman J.L."/>
            <person name="Kohchi T."/>
            <person name="Yamato K.T."/>
            <person name="Jenkins J."/>
            <person name="Shu S."/>
            <person name="Ishizaki K."/>
            <person name="Yamaoka S."/>
            <person name="Nishihama R."/>
            <person name="Nakamura Y."/>
            <person name="Berger F."/>
            <person name="Adam C."/>
            <person name="Aki S.S."/>
            <person name="Althoff F."/>
            <person name="Araki T."/>
            <person name="Arteaga-Vazquez M.A."/>
            <person name="Balasubrmanian S."/>
            <person name="Barry K."/>
            <person name="Bauer D."/>
            <person name="Boehm C.R."/>
            <person name="Briginshaw L."/>
            <person name="Caballero-Perez J."/>
            <person name="Catarino B."/>
            <person name="Chen F."/>
            <person name="Chiyoda S."/>
            <person name="Chovatia M."/>
            <person name="Davies K.M."/>
            <person name="Delmans M."/>
            <person name="Demura T."/>
            <person name="Dierschke T."/>
            <person name="Dolan L."/>
            <person name="Dorantes-Acosta A.E."/>
            <person name="Eklund D.M."/>
            <person name="Florent S.N."/>
            <person name="Flores-Sandoval E."/>
            <person name="Fujiyama A."/>
            <person name="Fukuzawa H."/>
            <person name="Galik B."/>
            <person name="Grimanelli D."/>
            <person name="Grimwood J."/>
            <person name="Grossniklaus U."/>
            <person name="Hamada T."/>
            <person name="Haseloff J."/>
            <person name="Hetherington A.J."/>
            <person name="Higo A."/>
            <person name="Hirakawa Y."/>
            <person name="Hundley H.N."/>
            <person name="Ikeda Y."/>
            <person name="Inoue K."/>
            <person name="Inoue S.I."/>
            <person name="Ishida S."/>
            <person name="Jia Q."/>
            <person name="Kakita M."/>
            <person name="Kanazawa T."/>
            <person name="Kawai Y."/>
            <person name="Kawashima T."/>
            <person name="Kennedy M."/>
            <person name="Kinose K."/>
            <person name="Kinoshita T."/>
            <person name="Kohara Y."/>
            <person name="Koide E."/>
            <person name="Komatsu K."/>
            <person name="Kopischke S."/>
            <person name="Kubo M."/>
            <person name="Kyozuka J."/>
            <person name="Lagercrantz U."/>
            <person name="Lin S.S."/>
            <person name="Lindquist E."/>
            <person name="Lipzen A.M."/>
            <person name="Lu C.W."/>
            <person name="De Luna E."/>
            <person name="Martienssen R.A."/>
            <person name="Minamino N."/>
            <person name="Mizutani M."/>
            <person name="Mizutani M."/>
            <person name="Mochizuki N."/>
            <person name="Monte I."/>
            <person name="Mosher R."/>
            <person name="Nagasaki H."/>
            <person name="Nakagami H."/>
            <person name="Naramoto S."/>
            <person name="Nishitani K."/>
            <person name="Ohtani M."/>
            <person name="Okamoto T."/>
            <person name="Okumura M."/>
            <person name="Phillips J."/>
            <person name="Pollak B."/>
            <person name="Reinders A."/>
            <person name="Rovekamp M."/>
            <person name="Sano R."/>
            <person name="Sawa S."/>
            <person name="Schmid M.W."/>
            <person name="Shirakawa M."/>
            <person name="Solano R."/>
            <person name="Spunde A."/>
            <person name="Suetsugu N."/>
            <person name="Sugano S."/>
            <person name="Sugiyama A."/>
            <person name="Sun R."/>
            <person name="Suzuki Y."/>
            <person name="Takenaka M."/>
            <person name="Takezawa D."/>
            <person name="Tomogane H."/>
            <person name="Tsuzuki M."/>
            <person name="Ueda T."/>
            <person name="Umeda M."/>
            <person name="Ward J.M."/>
            <person name="Watanabe Y."/>
            <person name="Yazaki K."/>
            <person name="Yokoyama R."/>
            <person name="Yoshitake Y."/>
            <person name="Yotsui I."/>
            <person name="Zachgo S."/>
            <person name="Schmutz J."/>
        </authorList>
    </citation>
    <scope>NUCLEOTIDE SEQUENCE [LARGE SCALE GENOMIC DNA]</scope>
    <source>
        <strain evidence="5">Tak-1</strain>
    </source>
</reference>
<dbReference type="PRINTS" id="PR00364">
    <property type="entry name" value="DISEASERSIST"/>
</dbReference>
<keyword evidence="1" id="KW-0677">Repeat</keyword>
<feature type="domain" description="NB-ARC" evidence="2">
    <location>
        <begin position="334"/>
        <end position="486"/>
    </location>
</feature>
<dbReference type="GO" id="GO:0043531">
    <property type="term" value="F:ADP binding"/>
    <property type="evidence" value="ECO:0007669"/>
    <property type="project" value="InterPro"/>
</dbReference>
<evidence type="ECO:0000256" key="1">
    <source>
        <dbReference type="ARBA" id="ARBA00022737"/>
    </source>
</evidence>
<evidence type="ECO:0000259" key="3">
    <source>
        <dbReference type="Pfam" id="PF23598"/>
    </source>
</evidence>
<keyword evidence="5" id="KW-1185">Reference proteome</keyword>
<dbReference type="InterPro" id="IPR029058">
    <property type="entry name" value="AB_hydrolase_fold"/>
</dbReference>
<protein>
    <submittedName>
        <fullName evidence="4">Uncharacterized protein</fullName>
    </submittedName>
</protein>
<dbReference type="InterPro" id="IPR002182">
    <property type="entry name" value="NB-ARC"/>
</dbReference>